<accession>A0A839E177</accession>
<keyword evidence="3" id="KW-1185">Reference proteome</keyword>
<dbReference type="Proteomes" id="UP000569329">
    <property type="component" value="Unassembled WGS sequence"/>
</dbReference>
<proteinExistence type="predicted"/>
<dbReference type="SUPFAM" id="SSF47413">
    <property type="entry name" value="lambda repressor-like DNA-binding domains"/>
    <property type="match status" value="1"/>
</dbReference>
<organism evidence="2 3">
    <name type="scientific">Halosaccharopolyspora lacisalsi</name>
    <dbReference type="NCBI Taxonomy" id="1000566"/>
    <lineage>
        <taxon>Bacteria</taxon>
        <taxon>Bacillati</taxon>
        <taxon>Actinomycetota</taxon>
        <taxon>Actinomycetes</taxon>
        <taxon>Pseudonocardiales</taxon>
        <taxon>Pseudonocardiaceae</taxon>
        <taxon>Halosaccharopolyspora</taxon>
    </lineage>
</organism>
<dbReference type="InterPro" id="IPR010982">
    <property type="entry name" value="Lambda_DNA-bd_dom_sf"/>
</dbReference>
<reference evidence="2 3" key="1">
    <citation type="submission" date="2020-07" db="EMBL/GenBank/DDBJ databases">
        <title>Sequencing the genomes of 1000 actinobacteria strains.</title>
        <authorList>
            <person name="Klenk H.-P."/>
        </authorList>
    </citation>
    <scope>NUCLEOTIDE SEQUENCE [LARGE SCALE GENOMIC DNA]</scope>
    <source>
        <strain evidence="2 3">DSM 45975</strain>
    </source>
</reference>
<dbReference type="Gene3D" id="1.25.40.10">
    <property type="entry name" value="Tetratricopeptide repeat domain"/>
    <property type="match status" value="1"/>
</dbReference>
<evidence type="ECO:0000313" key="3">
    <source>
        <dbReference type="Proteomes" id="UP000569329"/>
    </source>
</evidence>
<gene>
    <name evidence="2" type="ORF">FHX42_004038</name>
</gene>
<dbReference type="AlphaFoldDB" id="A0A839E177"/>
<dbReference type="PROSITE" id="PS50943">
    <property type="entry name" value="HTH_CROC1"/>
    <property type="match status" value="1"/>
</dbReference>
<sequence>MRAAIEAQHFGRVIRAYRFAFTPPINQSDMADRLGVGQSQISRIERGKPPGDLRKLQRWAVTLRAPESLLWFRVPPEGPVTTAPITPHHDQGDDDVHRRDALKLAGATVLGATPWQRITETAERGHRPDQLVLRLAQDRTTEFFHEEETAPSRTILTSLVEHGRTLHRFIEASPDERSRRYLLSTAGETEALAGWCAFDLSRPREAVARYRRALTMATQAGDGPLTACTLNYWSYLLASQDRSDEAVKVLAEASTYVRGSAATTQAWISGRQAEEAASIGDHDTAERALERAFTAYDYARPHSERSWTSFFSTSRLGSLAVSSYGRMGHRKTDALAGSLLSSLGPTENKVRALVISDLALSAAIRADLDRADELAAEALPLATRTEASLAQDRLWELTETLPRGDGPGTAEALRQHVTSGLLTAAQA</sequence>
<dbReference type="GO" id="GO:0003677">
    <property type="term" value="F:DNA binding"/>
    <property type="evidence" value="ECO:0007669"/>
    <property type="project" value="InterPro"/>
</dbReference>
<dbReference type="SUPFAM" id="SSF48452">
    <property type="entry name" value="TPR-like"/>
    <property type="match status" value="1"/>
</dbReference>
<name>A0A839E177_9PSEU</name>
<dbReference type="InterPro" id="IPR011990">
    <property type="entry name" value="TPR-like_helical_dom_sf"/>
</dbReference>
<feature type="domain" description="HTH cro/C1-type" evidence="1">
    <location>
        <begin position="25"/>
        <end position="70"/>
    </location>
</feature>
<dbReference type="Gene3D" id="1.10.260.40">
    <property type="entry name" value="lambda repressor-like DNA-binding domains"/>
    <property type="match status" value="1"/>
</dbReference>
<comment type="caution">
    <text evidence="2">The sequence shown here is derived from an EMBL/GenBank/DDBJ whole genome shotgun (WGS) entry which is preliminary data.</text>
</comment>
<protein>
    <submittedName>
        <fullName evidence="2">Transcriptional regulator with XRE-family HTH domain</fullName>
    </submittedName>
</protein>
<dbReference type="EMBL" id="JACGWZ010000006">
    <property type="protein sequence ID" value="MBA8826659.1"/>
    <property type="molecule type" value="Genomic_DNA"/>
</dbReference>
<dbReference type="RefSeq" id="WP_182545872.1">
    <property type="nucleotide sequence ID" value="NZ_JACGWZ010000006.1"/>
</dbReference>
<evidence type="ECO:0000259" key="1">
    <source>
        <dbReference type="PROSITE" id="PS50943"/>
    </source>
</evidence>
<dbReference type="SMART" id="SM00530">
    <property type="entry name" value="HTH_XRE"/>
    <property type="match status" value="1"/>
</dbReference>
<dbReference type="CDD" id="cd00093">
    <property type="entry name" value="HTH_XRE"/>
    <property type="match status" value="1"/>
</dbReference>
<evidence type="ECO:0000313" key="2">
    <source>
        <dbReference type="EMBL" id="MBA8826659.1"/>
    </source>
</evidence>
<dbReference type="InterPro" id="IPR001387">
    <property type="entry name" value="Cro/C1-type_HTH"/>
</dbReference>
<dbReference type="Pfam" id="PF01381">
    <property type="entry name" value="HTH_3"/>
    <property type="match status" value="1"/>
</dbReference>